<dbReference type="Gene3D" id="3.20.20.300">
    <property type="entry name" value="Glycoside hydrolase, family 3, N-terminal domain"/>
    <property type="match status" value="1"/>
</dbReference>
<keyword evidence="4" id="KW-0378">Hydrolase</keyword>
<evidence type="ECO:0000256" key="3">
    <source>
        <dbReference type="ARBA" id="ARBA00012663"/>
    </source>
</evidence>
<comment type="catalytic activity">
    <reaction evidence="1">
        <text>Hydrolysis of terminal non-reducing N-acetyl-D-hexosamine residues in N-acetyl-beta-D-hexosaminides.</text>
        <dbReference type="EC" id="3.2.1.52"/>
    </reaction>
</comment>
<dbReference type="SUPFAM" id="SSF51445">
    <property type="entry name" value="(Trans)glycosidases"/>
    <property type="match status" value="1"/>
</dbReference>
<evidence type="ECO:0000256" key="4">
    <source>
        <dbReference type="ARBA" id="ARBA00022801"/>
    </source>
</evidence>
<organism evidence="7">
    <name type="scientific">marine metagenome</name>
    <dbReference type="NCBI Taxonomy" id="408172"/>
    <lineage>
        <taxon>unclassified sequences</taxon>
        <taxon>metagenomes</taxon>
        <taxon>ecological metagenomes</taxon>
    </lineage>
</organism>
<evidence type="ECO:0000256" key="1">
    <source>
        <dbReference type="ARBA" id="ARBA00001231"/>
    </source>
</evidence>
<dbReference type="Gene3D" id="3.40.50.1700">
    <property type="entry name" value="Glycoside hydrolase family 3 C-terminal domain"/>
    <property type="match status" value="1"/>
</dbReference>
<dbReference type="InterPro" id="IPR017853">
    <property type="entry name" value="GH"/>
</dbReference>
<dbReference type="EMBL" id="UINC01011680">
    <property type="protein sequence ID" value="SVA51396.1"/>
    <property type="molecule type" value="Genomic_DNA"/>
</dbReference>
<dbReference type="InterPro" id="IPR036962">
    <property type="entry name" value="Glyco_hydro_3_N_sf"/>
</dbReference>
<protein>
    <recommendedName>
        <fullName evidence="3">beta-N-acetylhexosaminidase</fullName>
        <ecNumber evidence="3">3.2.1.52</ecNumber>
    </recommendedName>
</protein>
<evidence type="ECO:0000256" key="5">
    <source>
        <dbReference type="ARBA" id="ARBA00023295"/>
    </source>
</evidence>
<accession>A0A381WFV1</accession>
<proteinExistence type="inferred from homology"/>
<gene>
    <name evidence="7" type="ORF">METZ01_LOCUS104250</name>
</gene>
<dbReference type="AlphaFoldDB" id="A0A381WFV1"/>
<name>A0A381WFV1_9ZZZZ</name>
<dbReference type="InterPro" id="IPR036881">
    <property type="entry name" value="Glyco_hydro_3_C_sf"/>
</dbReference>
<evidence type="ECO:0000256" key="2">
    <source>
        <dbReference type="ARBA" id="ARBA00005336"/>
    </source>
</evidence>
<sequence>MITELNAKDRKWVDSTLGSMTIEECIAQMLVPHHPFENPQTHFESVTNATADDWLRLLDKIPLGGICIRKPPSDELKLELEKIQNHSQIPVIVGSNIELGSSSPARIMNENTPGTEVLDYASYSPSMMAFAAANDPDLTYETCRFIAEQRRSYGYHWTFNPVADLNLNFRNPITNIRSLGDDTETVLTHAAAFIRGFQDGGVMAATAKHFPGDGTDERDQHLLTTSNHLNLNDWYQTYGLVWKTVIDSGVSAIMCGHIAFPAYEQQIPDSNHTLPATLSKNLQVKLLREELGFQGVVISDASPMTGLTSRVKASDRAIENILAGTDMCLLPETIKDYGFIKNAVHEGRISEEIIRDATKRILELKARLTLHKDPFSASPAQSSQGNAKRTINTVSDKSITLLRRGNPEPRKLKGDENVLFVNVFSKGPFSNSNLEPLANSFRNEGCSVELLENPTDMELRENLPNFHSVFVNVCHVPMSGSFDQIGAGFGQTLWRIAHMFHDNVAYTCFGTPYVLAELPHVPNMLLSYGASVPAQEAVAKVYLGKLEPKGMLPVKEPDISWQNILR</sequence>
<comment type="similarity">
    <text evidence="2">Belongs to the glycosyl hydrolase 3 family.</text>
</comment>
<dbReference type="GO" id="GO:0004563">
    <property type="term" value="F:beta-N-acetylhexosaminidase activity"/>
    <property type="evidence" value="ECO:0007669"/>
    <property type="project" value="UniProtKB-EC"/>
</dbReference>
<dbReference type="Pfam" id="PF00933">
    <property type="entry name" value="Glyco_hydro_3"/>
    <property type="match status" value="1"/>
</dbReference>
<dbReference type="InterPro" id="IPR001764">
    <property type="entry name" value="Glyco_hydro_3_N"/>
</dbReference>
<evidence type="ECO:0000313" key="7">
    <source>
        <dbReference type="EMBL" id="SVA51396.1"/>
    </source>
</evidence>
<reference evidence="7" key="1">
    <citation type="submission" date="2018-05" db="EMBL/GenBank/DDBJ databases">
        <authorList>
            <person name="Lanie J.A."/>
            <person name="Ng W.-L."/>
            <person name="Kazmierczak K.M."/>
            <person name="Andrzejewski T.M."/>
            <person name="Davidsen T.M."/>
            <person name="Wayne K.J."/>
            <person name="Tettelin H."/>
            <person name="Glass J.I."/>
            <person name="Rusch D."/>
            <person name="Podicherti R."/>
            <person name="Tsui H.-C.T."/>
            <person name="Winkler M.E."/>
        </authorList>
    </citation>
    <scope>NUCLEOTIDE SEQUENCE</scope>
</reference>
<dbReference type="PANTHER" id="PTHR30480:SF13">
    <property type="entry name" value="BETA-HEXOSAMINIDASE"/>
    <property type="match status" value="1"/>
</dbReference>
<feature type="domain" description="Glycoside hydrolase family 3 N-terminal" evidence="6">
    <location>
        <begin position="22"/>
        <end position="364"/>
    </location>
</feature>
<dbReference type="EC" id="3.2.1.52" evidence="3"/>
<dbReference type="GO" id="GO:0009254">
    <property type="term" value="P:peptidoglycan turnover"/>
    <property type="evidence" value="ECO:0007669"/>
    <property type="project" value="TreeGrafter"/>
</dbReference>
<dbReference type="PRINTS" id="PR00133">
    <property type="entry name" value="GLHYDRLASE3"/>
</dbReference>
<dbReference type="PANTHER" id="PTHR30480">
    <property type="entry name" value="BETA-HEXOSAMINIDASE-RELATED"/>
    <property type="match status" value="1"/>
</dbReference>
<dbReference type="InterPro" id="IPR050226">
    <property type="entry name" value="NagZ_Beta-hexosaminidase"/>
</dbReference>
<evidence type="ECO:0000259" key="6">
    <source>
        <dbReference type="Pfam" id="PF00933"/>
    </source>
</evidence>
<keyword evidence="5" id="KW-0326">Glycosidase</keyword>
<dbReference type="GO" id="GO:0005975">
    <property type="term" value="P:carbohydrate metabolic process"/>
    <property type="evidence" value="ECO:0007669"/>
    <property type="project" value="InterPro"/>
</dbReference>